<evidence type="ECO:0000259" key="9">
    <source>
        <dbReference type="PROSITE" id="PS51755"/>
    </source>
</evidence>
<gene>
    <name evidence="10" type="ORF">KME65_14650</name>
</gene>
<dbReference type="GO" id="GO:0000156">
    <property type="term" value="F:phosphorelay response regulator activity"/>
    <property type="evidence" value="ECO:0007669"/>
    <property type="project" value="TreeGrafter"/>
</dbReference>
<evidence type="ECO:0000259" key="8">
    <source>
        <dbReference type="PROSITE" id="PS50110"/>
    </source>
</evidence>
<dbReference type="GO" id="GO:0006355">
    <property type="term" value="P:regulation of DNA-templated transcription"/>
    <property type="evidence" value="ECO:0007669"/>
    <property type="project" value="InterPro"/>
</dbReference>
<evidence type="ECO:0000256" key="3">
    <source>
        <dbReference type="ARBA" id="ARBA00023015"/>
    </source>
</evidence>
<reference evidence="10 11" key="1">
    <citation type="submission" date="2021-05" db="EMBL/GenBank/DDBJ databases">
        <title>Genetic and Functional Diversity in Clade A Lucinid endosymbionts from the Bahamas.</title>
        <authorList>
            <person name="Giani N.M."/>
            <person name="Engel A.S."/>
            <person name="Campbell B.J."/>
        </authorList>
    </citation>
    <scope>NUCLEOTIDE SEQUENCE [LARGE SCALE GENOMIC DNA]</scope>
    <source>
        <strain evidence="10">LUC16012Gg_MoonRockCtena</strain>
    </source>
</reference>
<dbReference type="PANTHER" id="PTHR48111">
    <property type="entry name" value="REGULATOR OF RPOS"/>
    <property type="match status" value="1"/>
</dbReference>
<organism evidence="10 11">
    <name type="scientific">Candidatus Thiodiazotropha taylori</name>
    <dbReference type="NCBI Taxonomy" id="2792791"/>
    <lineage>
        <taxon>Bacteria</taxon>
        <taxon>Pseudomonadati</taxon>
        <taxon>Pseudomonadota</taxon>
        <taxon>Gammaproteobacteria</taxon>
        <taxon>Chromatiales</taxon>
        <taxon>Sedimenticolaceae</taxon>
        <taxon>Candidatus Thiodiazotropha</taxon>
    </lineage>
</organism>
<dbReference type="InterPro" id="IPR036388">
    <property type="entry name" value="WH-like_DNA-bd_sf"/>
</dbReference>
<dbReference type="EMBL" id="JAHHGM010000014">
    <property type="protein sequence ID" value="MBT2990191.1"/>
    <property type="molecule type" value="Genomic_DNA"/>
</dbReference>
<evidence type="ECO:0000256" key="1">
    <source>
        <dbReference type="ARBA" id="ARBA00022553"/>
    </source>
</evidence>
<feature type="modified residue" description="4-aspartylphosphate" evidence="6">
    <location>
        <position position="51"/>
    </location>
</feature>
<dbReference type="SUPFAM" id="SSF52172">
    <property type="entry name" value="CheY-like"/>
    <property type="match status" value="1"/>
</dbReference>
<dbReference type="InterPro" id="IPR001789">
    <property type="entry name" value="Sig_transdc_resp-reg_receiver"/>
</dbReference>
<dbReference type="InterPro" id="IPR001867">
    <property type="entry name" value="OmpR/PhoB-type_DNA-bd"/>
</dbReference>
<dbReference type="GO" id="GO:0005829">
    <property type="term" value="C:cytosol"/>
    <property type="evidence" value="ECO:0007669"/>
    <property type="project" value="TreeGrafter"/>
</dbReference>
<feature type="DNA-binding region" description="OmpR/PhoB-type" evidence="7">
    <location>
        <begin position="124"/>
        <end position="219"/>
    </location>
</feature>
<dbReference type="Gene3D" id="3.40.50.2300">
    <property type="match status" value="1"/>
</dbReference>
<dbReference type="Gene3D" id="1.10.10.10">
    <property type="entry name" value="Winged helix-like DNA-binding domain superfamily/Winged helix DNA-binding domain"/>
    <property type="match status" value="1"/>
</dbReference>
<dbReference type="Pfam" id="PF00072">
    <property type="entry name" value="Response_reg"/>
    <property type="match status" value="1"/>
</dbReference>
<dbReference type="PANTHER" id="PTHR48111:SF37">
    <property type="entry name" value="RESPONSE REGULATOR PROTEIN CARR"/>
    <property type="match status" value="1"/>
</dbReference>
<dbReference type="InterPro" id="IPR039420">
    <property type="entry name" value="WalR-like"/>
</dbReference>
<proteinExistence type="predicted"/>
<evidence type="ECO:0000256" key="4">
    <source>
        <dbReference type="ARBA" id="ARBA00023125"/>
    </source>
</evidence>
<keyword evidence="5" id="KW-0804">Transcription</keyword>
<name>A0A944M914_9GAMM</name>
<evidence type="ECO:0000313" key="10">
    <source>
        <dbReference type="EMBL" id="MBT2990191.1"/>
    </source>
</evidence>
<keyword evidence="4 7" id="KW-0238">DNA-binding</keyword>
<evidence type="ECO:0000256" key="5">
    <source>
        <dbReference type="ARBA" id="ARBA00023163"/>
    </source>
</evidence>
<dbReference type="GO" id="GO:0032993">
    <property type="term" value="C:protein-DNA complex"/>
    <property type="evidence" value="ECO:0007669"/>
    <property type="project" value="TreeGrafter"/>
</dbReference>
<dbReference type="GO" id="GO:0000976">
    <property type="term" value="F:transcription cis-regulatory region binding"/>
    <property type="evidence" value="ECO:0007669"/>
    <property type="project" value="TreeGrafter"/>
</dbReference>
<sequence>MRLLLVEDDDLLATSIKHDLEQQGFAVDHAREGVEAEFMGDNMAYDLVVLDLGLPNRPGIEVLKNWRSRENHTPVIILTARDAWHERVEGFKAGADDYLGKPFHIEELVVRLQALIRRSHELVGTSLKSGGLELDEERQQVILPDRQRLDLTGTEFRLLRCFILNRGKILSKTRLTEHVYEQDFDRDSNLIEVYIRRLRDKLGKQVIETRRGQGYIYVGVDP</sequence>
<keyword evidence="1 6" id="KW-0597">Phosphoprotein</keyword>
<dbReference type="SMART" id="SM00448">
    <property type="entry name" value="REC"/>
    <property type="match status" value="1"/>
</dbReference>
<dbReference type="Pfam" id="PF00486">
    <property type="entry name" value="Trans_reg_C"/>
    <property type="match status" value="1"/>
</dbReference>
<evidence type="ECO:0000313" key="11">
    <source>
        <dbReference type="Proteomes" id="UP000770889"/>
    </source>
</evidence>
<comment type="caution">
    <text evidence="10">The sequence shown here is derived from an EMBL/GenBank/DDBJ whole genome shotgun (WGS) entry which is preliminary data.</text>
</comment>
<keyword evidence="3" id="KW-0805">Transcription regulation</keyword>
<protein>
    <submittedName>
        <fullName evidence="10">Response regulator transcription factor</fullName>
    </submittedName>
</protein>
<dbReference type="PROSITE" id="PS50110">
    <property type="entry name" value="RESPONSE_REGULATORY"/>
    <property type="match status" value="1"/>
</dbReference>
<dbReference type="Proteomes" id="UP000770889">
    <property type="component" value="Unassembled WGS sequence"/>
</dbReference>
<accession>A0A944M914</accession>
<dbReference type="InterPro" id="IPR011006">
    <property type="entry name" value="CheY-like_superfamily"/>
</dbReference>
<feature type="domain" description="Response regulatory" evidence="8">
    <location>
        <begin position="2"/>
        <end position="116"/>
    </location>
</feature>
<dbReference type="FunFam" id="3.40.50.2300:FF:000002">
    <property type="entry name" value="DNA-binding response regulator PhoP"/>
    <property type="match status" value="1"/>
</dbReference>
<dbReference type="SUPFAM" id="SSF46894">
    <property type="entry name" value="C-terminal effector domain of the bipartite response regulators"/>
    <property type="match status" value="1"/>
</dbReference>
<dbReference type="PROSITE" id="PS51755">
    <property type="entry name" value="OMPR_PHOB"/>
    <property type="match status" value="1"/>
</dbReference>
<dbReference type="Gene3D" id="6.10.250.690">
    <property type="match status" value="1"/>
</dbReference>
<feature type="domain" description="OmpR/PhoB-type" evidence="9">
    <location>
        <begin position="124"/>
        <end position="219"/>
    </location>
</feature>
<dbReference type="InterPro" id="IPR016032">
    <property type="entry name" value="Sig_transdc_resp-reg_C-effctor"/>
</dbReference>
<evidence type="ECO:0000256" key="7">
    <source>
        <dbReference type="PROSITE-ProRule" id="PRU01091"/>
    </source>
</evidence>
<dbReference type="CDD" id="cd00383">
    <property type="entry name" value="trans_reg_C"/>
    <property type="match status" value="1"/>
</dbReference>
<evidence type="ECO:0000256" key="6">
    <source>
        <dbReference type="PROSITE-ProRule" id="PRU00169"/>
    </source>
</evidence>
<keyword evidence="2" id="KW-0902">Two-component regulatory system</keyword>
<dbReference type="SMART" id="SM00862">
    <property type="entry name" value="Trans_reg_C"/>
    <property type="match status" value="1"/>
</dbReference>
<evidence type="ECO:0000256" key="2">
    <source>
        <dbReference type="ARBA" id="ARBA00023012"/>
    </source>
</evidence>
<dbReference type="AlphaFoldDB" id="A0A944M914"/>